<name>A0A392U8V6_9FABA</name>
<organism evidence="1 2">
    <name type="scientific">Trifolium medium</name>
    <dbReference type="NCBI Taxonomy" id="97028"/>
    <lineage>
        <taxon>Eukaryota</taxon>
        <taxon>Viridiplantae</taxon>
        <taxon>Streptophyta</taxon>
        <taxon>Embryophyta</taxon>
        <taxon>Tracheophyta</taxon>
        <taxon>Spermatophyta</taxon>
        <taxon>Magnoliopsida</taxon>
        <taxon>eudicotyledons</taxon>
        <taxon>Gunneridae</taxon>
        <taxon>Pentapetalae</taxon>
        <taxon>rosids</taxon>
        <taxon>fabids</taxon>
        <taxon>Fabales</taxon>
        <taxon>Fabaceae</taxon>
        <taxon>Papilionoideae</taxon>
        <taxon>50 kb inversion clade</taxon>
        <taxon>NPAAA clade</taxon>
        <taxon>Hologalegina</taxon>
        <taxon>IRL clade</taxon>
        <taxon>Trifolieae</taxon>
        <taxon>Trifolium</taxon>
    </lineage>
</organism>
<dbReference type="Proteomes" id="UP000265520">
    <property type="component" value="Unassembled WGS sequence"/>
</dbReference>
<comment type="caution">
    <text evidence="1">The sequence shown here is derived from an EMBL/GenBank/DDBJ whole genome shotgun (WGS) entry which is preliminary data.</text>
</comment>
<evidence type="ECO:0000313" key="1">
    <source>
        <dbReference type="EMBL" id="MCI68860.1"/>
    </source>
</evidence>
<dbReference type="EMBL" id="LXQA010744371">
    <property type="protein sequence ID" value="MCI68860.1"/>
    <property type="molecule type" value="Genomic_DNA"/>
</dbReference>
<reference evidence="1 2" key="1">
    <citation type="journal article" date="2018" name="Front. Plant Sci.">
        <title>Red Clover (Trifolium pratense) and Zigzag Clover (T. medium) - A Picture of Genomic Similarities and Differences.</title>
        <authorList>
            <person name="Dluhosova J."/>
            <person name="Istvanek J."/>
            <person name="Nedelnik J."/>
            <person name="Repkova J."/>
        </authorList>
    </citation>
    <scope>NUCLEOTIDE SEQUENCE [LARGE SCALE GENOMIC DNA]</scope>
    <source>
        <strain evidence="2">cv. 10/8</strain>
        <tissue evidence="1">Leaf</tissue>
    </source>
</reference>
<evidence type="ECO:0000313" key="2">
    <source>
        <dbReference type="Proteomes" id="UP000265520"/>
    </source>
</evidence>
<dbReference type="AlphaFoldDB" id="A0A392U8V6"/>
<protein>
    <submittedName>
        <fullName evidence="1">Uncharacterized protein</fullName>
    </submittedName>
</protein>
<accession>A0A392U8V6</accession>
<sequence length="49" mass="5724">MGDKTKLEDDIHEAEEKLFALLKKKKRVNQGDIQHCSFKMSETRKSLSM</sequence>
<keyword evidence="2" id="KW-1185">Reference proteome</keyword>
<proteinExistence type="predicted"/>
<feature type="non-terminal residue" evidence="1">
    <location>
        <position position="49"/>
    </location>
</feature>